<dbReference type="PANTHER" id="PTHR43808">
    <property type="entry name" value="ACETYLORNITHINE DEACETYLASE"/>
    <property type="match status" value="1"/>
</dbReference>
<keyword evidence="1" id="KW-0479">Metal-binding</keyword>
<dbReference type="PANTHER" id="PTHR43808:SF9">
    <property type="entry name" value="BLL0789 PROTEIN"/>
    <property type="match status" value="1"/>
</dbReference>
<dbReference type="Pfam" id="PF01546">
    <property type="entry name" value="Peptidase_M20"/>
    <property type="match status" value="1"/>
</dbReference>
<dbReference type="InterPro" id="IPR011650">
    <property type="entry name" value="Peptidase_M20_dimer"/>
</dbReference>
<feature type="domain" description="Peptidase M20 dimerisation" evidence="3">
    <location>
        <begin position="158"/>
        <end position="260"/>
    </location>
</feature>
<protein>
    <submittedName>
        <fullName evidence="4">M20 family metallopeptidase</fullName>
    </submittedName>
</protein>
<dbReference type="Proteomes" id="UP001164963">
    <property type="component" value="Chromosome"/>
</dbReference>
<dbReference type="InterPro" id="IPR002933">
    <property type="entry name" value="Peptidase_M20"/>
</dbReference>
<dbReference type="SUPFAM" id="SSF53187">
    <property type="entry name" value="Zn-dependent exopeptidases"/>
    <property type="match status" value="1"/>
</dbReference>
<dbReference type="EMBL" id="CP098740">
    <property type="protein sequence ID" value="UZK58404.1"/>
    <property type="molecule type" value="Genomic_DNA"/>
</dbReference>
<dbReference type="SUPFAM" id="SSF55031">
    <property type="entry name" value="Bacterial exopeptidase dimerisation domain"/>
    <property type="match status" value="1"/>
</dbReference>
<dbReference type="CDD" id="cd03885">
    <property type="entry name" value="M20_CPDG2"/>
    <property type="match status" value="1"/>
</dbReference>
<keyword evidence="2" id="KW-0378">Hydrolase</keyword>
<dbReference type="InterPro" id="IPR050072">
    <property type="entry name" value="Peptidase_M20A"/>
</dbReference>
<name>A0ABY6Q237_9ACTN</name>
<dbReference type="RefSeq" id="WP_265547083.1">
    <property type="nucleotide sequence ID" value="NZ_CP098740.1"/>
</dbReference>
<proteinExistence type="predicted"/>
<keyword evidence="5" id="KW-1185">Reference proteome</keyword>
<evidence type="ECO:0000259" key="3">
    <source>
        <dbReference type="Pfam" id="PF07687"/>
    </source>
</evidence>
<gene>
    <name evidence="4" type="ORF">NEH16_06030</name>
</gene>
<evidence type="ECO:0000256" key="2">
    <source>
        <dbReference type="ARBA" id="ARBA00022801"/>
    </source>
</evidence>
<evidence type="ECO:0000313" key="4">
    <source>
        <dbReference type="EMBL" id="UZK58404.1"/>
    </source>
</evidence>
<evidence type="ECO:0000313" key="5">
    <source>
        <dbReference type="Proteomes" id="UP001164963"/>
    </source>
</evidence>
<sequence length="360" mass="37262">MLADLEELVTCESYSADHAAVARSARVVADQGSRLLGAHPQTLVVNGVTHVQWTFGTPRVLLLGHHDTVWPIGSLATHPWSVEQGIARGPGVFDMKAGLVQMFHALASLPSLDGVCVLVTGDEEVGSDTSRDLIEDLARRCAATLVLEPSAPGGALKTGRKGVSLYDLTLHGRAAHSGLEPEKGINAATELAHQILALSRIADTVTTQTGPGTTVTPTLLSAGTANNTVPARADLSVDVRVPTTAAQEAVDQLVRTLRTEHPDARLHISGGPNRPPLDPDASHKLFVLADGIASRIGSGPLRQAAVGGASDGNYTAGVGCPTLDGLGAVGDGAHADHEHVVTAAMPDRARLLAHLVGAMQ</sequence>
<reference evidence="4" key="1">
    <citation type="journal article" date="2022" name="Front. Microbiol.">
        <title>Mirubactin C rescues the lethal effect of cell wall biosynthesis mutations in Bacillus subtilis.</title>
        <authorList>
            <person name="Kepplinger B."/>
            <person name="Wen X."/>
            <person name="Tyler A.R."/>
            <person name="Kim B.Y."/>
            <person name="Brown J."/>
            <person name="Banks P."/>
            <person name="Dashti Y."/>
            <person name="Mackenzie E.S."/>
            <person name="Wills C."/>
            <person name="Kawai Y."/>
            <person name="Waldron K.J."/>
            <person name="Allenby N.E.E."/>
            <person name="Wu L.J."/>
            <person name="Hall M.J."/>
            <person name="Errington J."/>
        </authorList>
    </citation>
    <scope>NUCLEOTIDE SEQUENCE</scope>
    <source>
        <strain evidence="4">MDA8-470</strain>
    </source>
</reference>
<accession>A0ABY6Q237</accession>
<dbReference type="InterPro" id="IPR017150">
    <property type="entry name" value="Pept_M20_glutamate_carboxypep"/>
</dbReference>
<dbReference type="Pfam" id="PF07687">
    <property type="entry name" value="M20_dimer"/>
    <property type="match status" value="1"/>
</dbReference>
<dbReference type="Gene3D" id="3.30.70.360">
    <property type="match status" value="1"/>
</dbReference>
<dbReference type="PIRSF" id="PIRSF037238">
    <property type="entry name" value="Carboxypeptidase_G2"/>
    <property type="match status" value="1"/>
</dbReference>
<dbReference type="InterPro" id="IPR036264">
    <property type="entry name" value="Bact_exopeptidase_dim_dom"/>
</dbReference>
<evidence type="ECO:0000256" key="1">
    <source>
        <dbReference type="ARBA" id="ARBA00022723"/>
    </source>
</evidence>
<dbReference type="Gene3D" id="3.40.630.10">
    <property type="entry name" value="Zn peptidases"/>
    <property type="match status" value="1"/>
</dbReference>
<organism evidence="4 5">
    <name type="scientific">Streptomyces drozdowiczii</name>
    <dbReference type="NCBI Taxonomy" id="202862"/>
    <lineage>
        <taxon>Bacteria</taxon>
        <taxon>Bacillati</taxon>
        <taxon>Actinomycetota</taxon>
        <taxon>Actinomycetes</taxon>
        <taxon>Kitasatosporales</taxon>
        <taxon>Streptomycetaceae</taxon>
        <taxon>Streptomyces</taxon>
    </lineage>
</organism>